<proteinExistence type="predicted"/>
<feature type="region of interest" description="Disordered" evidence="1">
    <location>
        <begin position="1"/>
        <end position="85"/>
    </location>
</feature>
<dbReference type="Proteomes" id="UP000694540">
    <property type="component" value="Unplaced"/>
</dbReference>
<feature type="region of interest" description="Disordered" evidence="1">
    <location>
        <begin position="174"/>
        <end position="277"/>
    </location>
</feature>
<gene>
    <name evidence="2" type="primary">STMND1</name>
</gene>
<feature type="compositionally biased region" description="Basic and acidic residues" evidence="1">
    <location>
        <begin position="174"/>
        <end position="190"/>
    </location>
</feature>
<reference evidence="2" key="1">
    <citation type="submission" date="2025-08" db="UniProtKB">
        <authorList>
            <consortium name="Ensembl"/>
        </authorList>
    </citation>
    <scope>IDENTIFICATION</scope>
</reference>
<feature type="compositionally biased region" description="Basic and acidic residues" evidence="1">
    <location>
        <begin position="202"/>
        <end position="215"/>
    </location>
</feature>
<dbReference type="PANTHER" id="PTHR10104">
    <property type="entry name" value="STATHMIN"/>
    <property type="match status" value="1"/>
</dbReference>
<organism evidence="2 3">
    <name type="scientific">Catagonus wagneri</name>
    <name type="common">Chacoan peccary</name>
    <dbReference type="NCBI Taxonomy" id="51154"/>
    <lineage>
        <taxon>Eukaryota</taxon>
        <taxon>Metazoa</taxon>
        <taxon>Chordata</taxon>
        <taxon>Craniata</taxon>
        <taxon>Vertebrata</taxon>
        <taxon>Euteleostomi</taxon>
        <taxon>Mammalia</taxon>
        <taxon>Eutheria</taxon>
        <taxon>Laurasiatheria</taxon>
        <taxon>Artiodactyla</taxon>
        <taxon>Suina</taxon>
        <taxon>Tayassuidae</taxon>
        <taxon>Catagonus</taxon>
    </lineage>
</organism>
<dbReference type="PANTHER" id="PTHR10104:SF20">
    <property type="entry name" value="STATHMIN DOMAIN-CONTAINING PROTEIN 1"/>
    <property type="match status" value="1"/>
</dbReference>
<accession>A0A8C3YKA4</accession>
<evidence type="ECO:0000313" key="2">
    <source>
        <dbReference type="Ensembl" id="ENSCWAP00000021217.1"/>
    </source>
</evidence>
<evidence type="ECO:0000256" key="1">
    <source>
        <dbReference type="SAM" id="MobiDB-lite"/>
    </source>
</evidence>
<reference evidence="2" key="2">
    <citation type="submission" date="2025-09" db="UniProtKB">
        <authorList>
            <consortium name="Ensembl"/>
        </authorList>
    </citation>
    <scope>IDENTIFICATION</scope>
</reference>
<dbReference type="AlphaFoldDB" id="A0A8C3YKA4"/>
<keyword evidence="3" id="KW-1185">Reference proteome</keyword>
<feature type="compositionally biased region" description="Polar residues" evidence="1">
    <location>
        <begin position="222"/>
        <end position="232"/>
    </location>
</feature>
<dbReference type="GO" id="GO:0031110">
    <property type="term" value="P:regulation of microtubule polymerization or depolymerization"/>
    <property type="evidence" value="ECO:0007669"/>
    <property type="project" value="InterPro"/>
</dbReference>
<dbReference type="Ensembl" id="ENSCWAT00000023006.1">
    <property type="protein sequence ID" value="ENSCWAP00000021217.1"/>
    <property type="gene ID" value="ENSCWAG00000016182.1"/>
</dbReference>
<feature type="compositionally biased region" description="Basic and acidic residues" evidence="1">
    <location>
        <begin position="10"/>
        <end position="27"/>
    </location>
</feature>
<dbReference type="InterPro" id="IPR000956">
    <property type="entry name" value="Stathmin_fam"/>
</dbReference>
<name>A0A8C3YKA4_9CETA</name>
<dbReference type="PROSITE" id="PS51663">
    <property type="entry name" value="STATHMIN_3"/>
    <property type="match status" value="1"/>
</dbReference>
<dbReference type="GeneTree" id="ENSGT01030000234597"/>
<sequence length="277" mass="30555">MGCGASQPAEEQRRVPAPKKGWEEGFKADVGVAHSGENCGPQIEAELPKSTVGSPGDLEKQAQLESLPGTIPESSPSPGERNGRINSELLISGLIRKPQLLENRERQTSSDILEELIVQGIIQSHSKVFRNGESYDIMVNTTEKPLQKPPARLKKLKVKKEVKGFTMKDVEAKMQAAAERRKTKEEEIRKRLQSGRLPPPAHHSDSAELGREEAPLAKGLNAVSSAEWQPSDLQEEKLLKRTKSQSDVNSDDRNHSYEGIGAVESDMSYNQADDVFK</sequence>
<protein>
    <submittedName>
        <fullName evidence="2">Stathmin domain containing 1</fullName>
    </submittedName>
</protein>
<evidence type="ECO:0000313" key="3">
    <source>
        <dbReference type="Proteomes" id="UP000694540"/>
    </source>
</evidence>